<name>K3VI27_FUSPC</name>
<proteinExistence type="predicted"/>
<comment type="caution">
    <text evidence="1">The sequence shown here is derived from an EMBL/GenBank/DDBJ whole genome shotgun (WGS) entry which is preliminary data.</text>
</comment>
<dbReference type="EMBL" id="AFNW01000114">
    <property type="protein sequence ID" value="EKJ74187.1"/>
    <property type="molecule type" value="Genomic_DNA"/>
</dbReference>
<dbReference type="GeneID" id="20364244"/>
<dbReference type="RefSeq" id="XP_009257019.1">
    <property type="nucleotide sequence ID" value="XM_009258744.1"/>
</dbReference>
<sequence length="100" mass="11220">MFSKAEEEGIMDIFTPGSMFKHCESLSMSLSSLERKISSVVEYIDVCGSCVGVFDLLTEVRGQFEKAGDPLYRHHIDTMATQAKKVRMGTFVSDDEKDED</sequence>
<organism evidence="1 2">
    <name type="scientific">Fusarium pseudograminearum (strain CS3096)</name>
    <name type="common">Wheat and barley crown-rot fungus</name>
    <dbReference type="NCBI Taxonomy" id="1028729"/>
    <lineage>
        <taxon>Eukaryota</taxon>
        <taxon>Fungi</taxon>
        <taxon>Dikarya</taxon>
        <taxon>Ascomycota</taxon>
        <taxon>Pezizomycotina</taxon>
        <taxon>Sordariomycetes</taxon>
        <taxon>Hypocreomycetidae</taxon>
        <taxon>Hypocreales</taxon>
        <taxon>Nectriaceae</taxon>
        <taxon>Fusarium</taxon>
    </lineage>
</organism>
<dbReference type="KEGG" id="fpu:FPSE_05626"/>
<dbReference type="HOGENOM" id="CLU_2306320_0_0_1"/>
<protein>
    <submittedName>
        <fullName evidence="1">Uncharacterized protein</fullName>
    </submittedName>
</protein>
<dbReference type="OrthoDB" id="5275938at2759"/>
<keyword evidence="2" id="KW-1185">Reference proteome</keyword>
<accession>K3VI27</accession>
<dbReference type="AlphaFoldDB" id="K3VI27"/>
<evidence type="ECO:0000313" key="2">
    <source>
        <dbReference type="Proteomes" id="UP000007978"/>
    </source>
</evidence>
<dbReference type="Proteomes" id="UP000007978">
    <property type="component" value="Chromosome 1"/>
</dbReference>
<reference evidence="1 2" key="1">
    <citation type="journal article" date="2012" name="PLoS Pathog.">
        <title>Comparative pathogenomics reveals horizontally acquired novel virulence genes in fungi infecting cereal hosts.</title>
        <authorList>
            <person name="Gardiner D.M."/>
            <person name="McDonald M.C."/>
            <person name="Covarelli L."/>
            <person name="Solomon P.S."/>
            <person name="Rusu A.G."/>
            <person name="Marshall M."/>
            <person name="Kazan K."/>
            <person name="Chakraborty S."/>
            <person name="McDonald B.A."/>
            <person name="Manners J.M."/>
        </authorList>
    </citation>
    <scope>NUCLEOTIDE SEQUENCE [LARGE SCALE GENOMIC DNA]</scope>
    <source>
        <strain evidence="1 2">CS3096</strain>
    </source>
</reference>
<evidence type="ECO:0000313" key="1">
    <source>
        <dbReference type="EMBL" id="EKJ74187.1"/>
    </source>
</evidence>
<gene>
    <name evidence="1" type="ORF">FPSE_05626</name>
</gene>